<feature type="binding site" evidence="6">
    <location>
        <begin position="181"/>
        <end position="182"/>
    </location>
    <ligand>
        <name>S-adenosyl-L-methionine</name>
        <dbReference type="ChEBI" id="CHEBI:59789"/>
    </ligand>
</feature>
<dbReference type="InterPro" id="IPR029063">
    <property type="entry name" value="SAM-dependent_MTases_sf"/>
</dbReference>
<comment type="similarity">
    <text evidence="6">Belongs to the methyltransferase superfamily. RNA methyltransferase RsmG family.</text>
</comment>
<dbReference type="GO" id="GO:0005829">
    <property type="term" value="C:cytosol"/>
    <property type="evidence" value="ECO:0007669"/>
    <property type="project" value="TreeGrafter"/>
</dbReference>
<keyword evidence="1 6" id="KW-0963">Cytoplasm</keyword>
<keyword evidence="2 6" id="KW-0698">rRNA processing</keyword>
<organism evidence="7 8">
    <name type="scientific">Oceanidesulfovibrio indonesiensis</name>
    <dbReference type="NCBI Taxonomy" id="54767"/>
    <lineage>
        <taxon>Bacteria</taxon>
        <taxon>Pseudomonadati</taxon>
        <taxon>Thermodesulfobacteriota</taxon>
        <taxon>Desulfovibrionia</taxon>
        <taxon>Desulfovibrionales</taxon>
        <taxon>Desulfovibrionaceae</taxon>
        <taxon>Oceanidesulfovibrio</taxon>
    </lineage>
</organism>
<dbReference type="GO" id="GO:0070043">
    <property type="term" value="F:rRNA (guanine-N7-)-methyltransferase activity"/>
    <property type="evidence" value="ECO:0007669"/>
    <property type="project" value="UniProtKB-UniRule"/>
</dbReference>
<dbReference type="Pfam" id="PF02527">
    <property type="entry name" value="GidB"/>
    <property type="match status" value="1"/>
</dbReference>
<evidence type="ECO:0000313" key="7">
    <source>
        <dbReference type="EMBL" id="TVM20014.1"/>
    </source>
</evidence>
<protein>
    <recommendedName>
        <fullName evidence="6">Ribosomal RNA small subunit methyltransferase G</fullName>
        <ecNumber evidence="6">2.1.1.-</ecNumber>
    </recommendedName>
    <alternativeName>
        <fullName evidence="6">16S rRNA 7-methylguanosine methyltransferase</fullName>
        <shortName evidence="6">16S rRNA m7G methyltransferase</shortName>
    </alternativeName>
</protein>
<comment type="subcellular location">
    <subcellularLocation>
        <location evidence="6">Cytoplasm</location>
    </subcellularLocation>
</comment>
<evidence type="ECO:0000256" key="6">
    <source>
        <dbReference type="HAMAP-Rule" id="MF_00074"/>
    </source>
</evidence>
<feature type="binding site" evidence="6">
    <location>
        <position position="130"/>
    </location>
    <ligand>
        <name>S-adenosyl-L-methionine</name>
        <dbReference type="ChEBI" id="CHEBI:59789"/>
    </ligand>
</feature>
<keyword evidence="3 6" id="KW-0489">Methyltransferase</keyword>
<dbReference type="AlphaFoldDB" id="A0A7M3MJP3"/>
<gene>
    <name evidence="6" type="primary">rsmG</name>
    <name evidence="7" type="ORF">DPQ33_01950</name>
</gene>
<dbReference type="CDD" id="cd02440">
    <property type="entry name" value="AdoMet_MTases"/>
    <property type="match status" value="1"/>
</dbReference>
<dbReference type="SUPFAM" id="SSF53335">
    <property type="entry name" value="S-adenosyl-L-methionine-dependent methyltransferases"/>
    <property type="match status" value="1"/>
</dbReference>
<feature type="binding site" evidence="6">
    <location>
        <position position="196"/>
    </location>
    <ligand>
        <name>S-adenosyl-L-methionine</name>
        <dbReference type="ChEBI" id="CHEBI:59789"/>
    </ligand>
</feature>
<dbReference type="Gene3D" id="3.40.50.150">
    <property type="entry name" value="Vaccinia Virus protein VP39"/>
    <property type="match status" value="1"/>
</dbReference>
<comment type="caution">
    <text evidence="7">The sequence shown here is derived from an EMBL/GenBank/DDBJ whole genome shotgun (WGS) entry which is preliminary data.</text>
</comment>
<comment type="caution">
    <text evidence="6">Lacks conserved residue(s) required for the propagation of feature annotation.</text>
</comment>
<proteinExistence type="inferred from homology"/>
<evidence type="ECO:0000256" key="1">
    <source>
        <dbReference type="ARBA" id="ARBA00022490"/>
    </source>
</evidence>
<evidence type="ECO:0000313" key="8">
    <source>
        <dbReference type="Proteomes" id="UP000448292"/>
    </source>
</evidence>
<feature type="binding site" evidence="6">
    <location>
        <position position="135"/>
    </location>
    <ligand>
        <name>S-adenosyl-L-methionine</name>
        <dbReference type="ChEBI" id="CHEBI:59789"/>
    </ligand>
</feature>
<evidence type="ECO:0000256" key="4">
    <source>
        <dbReference type="ARBA" id="ARBA00022679"/>
    </source>
</evidence>
<evidence type="ECO:0000256" key="2">
    <source>
        <dbReference type="ARBA" id="ARBA00022552"/>
    </source>
</evidence>
<keyword evidence="5 6" id="KW-0949">S-adenosyl-L-methionine</keyword>
<reference evidence="7 8" key="1">
    <citation type="submission" date="2018-06" db="EMBL/GenBank/DDBJ databases">
        <title>Complete genome of Desulfovibrio indonesiensis P37SLT.</title>
        <authorList>
            <person name="Crispim J.S."/>
            <person name="Vidigal P.M.P."/>
            <person name="Silva L.C.F."/>
            <person name="Laguardia C.N."/>
            <person name="Araujo L.C."/>
            <person name="Dias R.S."/>
            <person name="Sousa M.P."/>
            <person name="Paula S.O."/>
            <person name="Silva C."/>
        </authorList>
    </citation>
    <scope>NUCLEOTIDE SEQUENCE [LARGE SCALE GENOMIC DNA]</scope>
    <source>
        <strain evidence="7 8">P37SLT</strain>
    </source>
</reference>
<dbReference type="EMBL" id="QMIE01000001">
    <property type="protein sequence ID" value="TVM20014.1"/>
    <property type="molecule type" value="Genomic_DNA"/>
</dbReference>
<accession>A0A7M3MJP3</accession>
<keyword evidence="8" id="KW-1185">Reference proteome</keyword>
<dbReference type="Proteomes" id="UP000448292">
    <property type="component" value="Unassembled WGS sequence"/>
</dbReference>
<keyword evidence="4 6" id="KW-0808">Transferase</keyword>
<evidence type="ECO:0000256" key="3">
    <source>
        <dbReference type="ARBA" id="ARBA00022603"/>
    </source>
</evidence>
<dbReference type="EC" id="2.1.1.-" evidence="6"/>
<dbReference type="InterPro" id="IPR003682">
    <property type="entry name" value="rRNA_ssu_MeTfrase_G"/>
</dbReference>
<dbReference type="PANTHER" id="PTHR31760:SF0">
    <property type="entry name" value="S-ADENOSYL-L-METHIONINE-DEPENDENT METHYLTRANSFERASES SUPERFAMILY PROTEIN"/>
    <property type="match status" value="1"/>
</dbReference>
<sequence>MDCAGRRDILAHGGEWVLKHAAVYGNRLAKRRRHGFSEICMAKQIVTAGQVIDWLTPAAQAAGLAQEELETAAPLLSRYGELLLGWGASMNLVGVKQPRRLMEELVADSLHLAGFLREHHPGAALTYDLGAGAGLPGIPLRFFYGSGEHVMAEVREKRVIFLRYAIAELGLQNVRVVHGPAEELIAGKQADIVTARAFLPWPELLRLVAGDDPEKCAALVSGGRVVVLASEPPPAADDPRVPAILQADAWRRYETAAGERYFWSFSSSSSSESSLFIPASTPR</sequence>
<evidence type="ECO:0000256" key="5">
    <source>
        <dbReference type="ARBA" id="ARBA00022691"/>
    </source>
</evidence>
<dbReference type="HAMAP" id="MF_00074">
    <property type="entry name" value="16SrRNA_methyltr_G"/>
    <property type="match status" value="1"/>
</dbReference>
<dbReference type="PANTHER" id="PTHR31760">
    <property type="entry name" value="S-ADENOSYL-L-METHIONINE-DEPENDENT METHYLTRANSFERASES SUPERFAMILY PROTEIN"/>
    <property type="match status" value="1"/>
</dbReference>
<name>A0A7M3MJP3_9BACT</name>
<comment type="function">
    <text evidence="6">Specifically methylates the N7 position of a guanine in 16S rRNA.</text>
</comment>
<dbReference type="OrthoDB" id="9808773at2"/>